<dbReference type="AlphaFoldDB" id="A0A178Z3S7"/>
<feature type="region of interest" description="Disordered" evidence="1">
    <location>
        <begin position="389"/>
        <end position="425"/>
    </location>
</feature>
<dbReference type="OrthoDB" id="76567at2759"/>
<feature type="compositionally biased region" description="Low complexity" evidence="1">
    <location>
        <begin position="11"/>
        <end position="34"/>
    </location>
</feature>
<sequence length="425" mass="47925">MNSRSDNPLEAGAPGQAASSLSSSDGDTADGDTACPSQPSPPNIPKSLTLPTSTHETLDSVPTITPPQANDMSTQHTVLLNQADRVRADLRAYLTGKFIEFADKPREYILPTSDFHGLLENDDFESDRKQAGVKFSYNSHTSTLTLFTIQGARYTFIIQWLTTIALSKLNPSIVGKLYLVGSGDEVFESEWKWSTKQPDLAIAWNDNGPGYELHTVIEVGVAQPYNSLLDVRDMYLKGTSTVSRFVLVNITTDPEYRSPKGFNIDELDNIRKEDFQLDSNQGPLWYKGVQWIGKSTLLWEVWERGSNNGKPKRVFSVTIDPEDNNTELPFFEIPATIATGTNTVVITPTDINTLFADRFKHLIVQEAYTRMLRYVKNVKESRQYTADLARRKDEVDEKRSKANKERTERCRIRSERREKAADLEE</sequence>
<dbReference type="RefSeq" id="XP_018687220.1">
    <property type="nucleotide sequence ID" value="XM_018843379.1"/>
</dbReference>
<comment type="caution">
    <text evidence="2">The sequence shown here is derived from an EMBL/GenBank/DDBJ whole genome shotgun (WGS) entry which is preliminary data.</text>
</comment>
<feature type="region of interest" description="Disordered" evidence="1">
    <location>
        <begin position="1"/>
        <end position="71"/>
    </location>
</feature>
<dbReference type="GeneID" id="30016042"/>
<accession>A0A178Z3S7</accession>
<keyword evidence="3" id="KW-1185">Reference proteome</keyword>
<dbReference type="EMBL" id="LVYI01000018">
    <property type="protein sequence ID" value="OAP53853.1"/>
    <property type="molecule type" value="Genomic_DNA"/>
</dbReference>
<gene>
    <name evidence="2" type="ORF">AYL99_11875</name>
</gene>
<reference evidence="2 3" key="1">
    <citation type="submission" date="2016-04" db="EMBL/GenBank/DDBJ databases">
        <title>Draft genome of Fonsecaea erecta CBS 125763.</title>
        <authorList>
            <person name="Weiss V.A."/>
            <person name="Vicente V.A."/>
            <person name="Raittz R.T."/>
            <person name="Moreno L.F."/>
            <person name="De Souza E.M."/>
            <person name="Pedrosa F.O."/>
            <person name="Steffens M.B."/>
            <person name="Faoro H."/>
            <person name="Tadra-Sfeir M.Z."/>
            <person name="Najafzadeh M.J."/>
            <person name="Felipe M.S."/>
            <person name="Teixeira M."/>
            <person name="Sun J."/>
            <person name="Xi L."/>
            <person name="Gomes R."/>
            <person name="De Azevedo C.M."/>
            <person name="Salgado C.G."/>
            <person name="Da Silva M.B."/>
            <person name="Nascimento M.F."/>
            <person name="Queiroz-Telles F."/>
            <person name="Attili D.S."/>
            <person name="Gorbushina A."/>
        </authorList>
    </citation>
    <scope>NUCLEOTIDE SEQUENCE [LARGE SCALE GENOMIC DNA]</scope>
    <source>
        <strain evidence="2 3">CBS 125763</strain>
    </source>
</reference>
<protein>
    <submittedName>
        <fullName evidence="2">Uncharacterized protein</fullName>
    </submittedName>
</protein>
<dbReference type="Proteomes" id="UP000078343">
    <property type="component" value="Unassembled WGS sequence"/>
</dbReference>
<organism evidence="2 3">
    <name type="scientific">Fonsecaea erecta</name>
    <dbReference type="NCBI Taxonomy" id="1367422"/>
    <lineage>
        <taxon>Eukaryota</taxon>
        <taxon>Fungi</taxon>
        <taxon>Dikarya</taxon>
        <taxon>Ascomycota</taxon>
        <taxon>Pezizomycotina</taxon>
        <taxon>Eurotiomycetes</taxon>
        <taxon>Chaetothyriomycetidae</taxon>
        <taxon>Chaetothyriales</taxon>
        <taxon>Herpotrichiellaceae</taxon>
        <taxon>Fonsecaea</taxon>
    </lineage>
</organism>
<name>A0A178Z3S7_9EURO</name>
<proteinExistence type="predicted"/>
<evidence type="ECO:0000313" key="3">
    <source>
        <dbReference type="Proteomes" id="UP000078343"/>
    </source>
</evidence>
<feature type="compositionally biased region" description="Polar residues" evidence="1">
    <location>
        <begin position="49"/>
        <end position="71"/>
    </location>
</feature>
<evidence type="ECO:0000256" key="1">
    <source>
        <dbReference type="SAM" id="MobiDB-lite"/>
    </source>
</evidence>
<evidence type="ECO:0000313" key="2">
    <source>
        <dbReference type="EMBL" id="OAP53853.1"/>
    </source>
</evidence>